<dbReference type="EMBL" id="NDIQ01000022">
    <property type="protein sequence ID" value="PRT56499.1"/>
    <property type="molecule type" value="Genomic_DNA"/>
</dbReference>
<evidence type="ECO:0000313" key="1">
    <source>
        <dbReference type="EMBL" id="PRT56499.1"/>
    </source>
</evidence>
<keyword evidence="2" id="KW-1185">Reference proteome</keyword>
<dbReference type="Proteomes" id="UP000238350">
    <property type="component" value="Unassembled WGS sequence"/>
</dbReference>
<dbReference type="RefSeq" id="XP_024666444.1">
    <property type="nucleotide sequence ID" value="XM_024810676.1"/>
</dbReference>
<dbReference type="InterPro" id="IPR058940">
    <property type="entry name" value="mS26_fungi"/>
</dbReference>
<comment type="caution">
    <text evidence="1">The sequence shown here is derived from an EMBL/GenBank/DDBJ whole genome shotgun (WGS) entry which is preliminary data.</text>
</comment>
<dbReference type="Pfam" id="PF26163">
    <property type="entry name" value="mS26"/>
    <property type="match status" value="1"/>
</dbReference>
<accession>A0A2T0FNF7</accession>
<organism evidence="1 2">
    <name type="scientific">Wickerhamiella sorbophila</name>
    <dbReference type="NCBI Taxonomy" id="45607"/>
    <lineage>
        <taxon>Eukaryota</taxon>
        <taxon>Fungi</taxon>
        <taxon>Dikarya</taxon>
        <taxon>Ascomycota</taxon>
        <taxon>Saccharomycotina</taxon>
        <taxon>Dipodascomycetes</taxon>
        <taxon>Dipodascales</taxon>
        <taxon>Trichomonascaceae</taxon>
        <taxon>Wickerhamiella</taxon>
    </lineage>
</organism>
<evidence type="ECO:0008006" key="3">
    <source>
        <dbReference type="Google" id="ProtNLM"/>
    </source>
</evidence>
<gene>
    <name evidence="1" type="ORF">B9G98_04119</name>
</gene>
<dbReference type="GeneID" id="36517867"/>
<dbReference type="OrthoDB" id="5223508at2759"/>
<name>A0A2T0FNF7_9ASCO</name>
<proteinExistence type="predicted"/>
<evidence type="ECO:0000313" key="2">
    <source>
        <dbReference type="Proteomes" id="UP000238350"/>
    </source>
</evidence>
<dbReference type="CDD" id="cd23703">
    <property type="entry name" value="mS26_PET12"/>
    <property type="match status" value="1"/>
</dbReference>
<dbReference type="AlphaFoldDB" id="A0A2T0FNF7"/>
<protein>
    <recommendedName>
        <fullName evidence="3">37S ribosomal protein PET123, mitochondrial</fullName>
    </recommendedName>
</protein>
<reference evidence="1 2" key="1">
    <citation type="submission" date="2017-04" db="EMBL/GenBank/DDBJ databases">
        <title>Genome sequencing of [Candida] sorbophila.</title>
        <authorList>
            <person name="Ahn J.O."/>
        </authorList>
    </citation>
    <scope>NUCLEOTIDE SEQUENCE [LARGE SCALE GENOMIC DNA]</scope>
    <source>
        <strain evidence="1 2">DS02</strain>
    </source>
</reference>
<sequence length="290" mass="32322">MKGIAKYGFKSGVLPKPRQIVPRVKPAFELAEEAKIRTGFADPKMVPKGSSAVSSGRKELSASEKIALSAKAPKKVKEAKTAHQEWRQKSADIRRRYLTDALETEEVLETKKAARRQKAHDDAASLRERMLQTGESEAIKLTMPTIENSLLSGSMVRPRTEEEKSVLALKRGANRKAVLAEQMKLRSAQLLELYQSTREYIITPEELDLAVDQQFSHSSSQSSTAQFNALELKKRLMYENIRSEAFANAREDLANTLLGTTSNHEPGLTEVRDVLDGTSHSHHPTPTEQS</sequence>